<dbReference type="EMBL" id="CM026426">
    <property type="protein sequence ID" value="KAG0573869.1"/>
    <property type="molecule type" value="Genomic_DNA"/>
</dbReference>
<dbReference type="Proteomes" id="UP000822688">
    <property type="component" value="Chromosome V"/>
</dbReference>
<reference evidence="1" key="1">
    <citation type="submission" date="2020-06" db="EMBL/GenBank/DDBJ databases">
        <title>WGS assembly of Ceratodon purpureus strain R40.</title>
        <authorList>
            <person name="Carey S.B."/>
            <person name="Jenkins J."/>
            <person name="Shu S."/>
            <person name="Lovell J.T."/>
            <person name="Sreedasyam A."/>
            <person name="Maumus F."/>
            <person name="Tiley G.P."/>
            <person name="Fernandez-Pozo N."/>
            <person name="Barry K."/>
            <person name="Chen C."/>
            <person name="Wang M."/>
            <person name="Lipzen A."/>
            <person name="Daum C."/>
            <person name="Saski C.A."/>
            <person name="Payton A.C."/>
            <person name="Mcbreen J.C."/>
            <person name="Conrad R.E."/>
            <person name="Kollar L.M."/>
            <person name="Olsson S."/>
            <person name="Huttunen S."/>
            <person name="Landis J.B."/>
            <person name="Wickett N.J."/>
            <person name="Johnson M.G."/>
            <person name="Rensing S.A."/>
            <person name="Grimwood J."/>
            <person name="Schmutz J."/>
            <person name="Mcdaniel S.F."/>
        </authorList>
    </citation>
    <scope>NUCLEOTIDE SEQUENCE</scope>
    <source>
        <strain evidence="1">R40</strain>
    </source>
</reference>
<name>A0A8T0HSZ6_CERPU</name>
<protein>
    <submittedName>
        <fullName evidence="1">Uncharacterized protein</fullName>
    </submittedName>
</protein>
<organism evidence="1 2">
    <name type="scientific">Ceratodon purpureus</name>
    <name type="common">Fire moss</name>
    <name type="synonym">Dicranum purpureum</name>
    <dbReference type="NCBI Taxonomy" id="3225"/>
    <lineage>
        <taxon>Eukaryota</taxon>
        <taxon>Viridiplantae</taxon>
        <taxon>Streptophyta</taxon>
        <taxon>Embryophyta</taxon>
        <taxon>Bryophyta</taxon>
        <taxon>Bryophytina</taxon>
        <taxon>Bryopsida</taxon>
        <taxon>Dicranidae</taxon>
        <taxon>Pseudoditrichales</taxon>
        <taxon>Ditrichaceae</taxon>
        <taxon>Ceratodon</taxon>
    </lineage>
</organism>
<gene>
    <name evidence="1" type="ORF">KC19_VG216800</name>
</gene>
<keyword evidence="2" id="KW-1185">Reference proteome</keyword>
<accession>A0A8T0HSZ6</accession>
<dbReference type="AlphaFoldDB" id="A0A8T0HSZ6"/>
<evidence type="ECO:0000313" key="1">
    <source>
        <dbReference type="EMBL" id="KAG0573869.1"/>
    </source>
</evidence>
<proteinExistence type="predicted"/>
<comment type="caution">
    <text evidence="1">The sequence shown here is derived from an EMBL/GenBank/DDBJ whole genome shotgun (WGS) entry which is preliminary data.</text>
</comment>
<sequence length="46" mass="4989">MSAHCCSHSPTRFLLSPSLALSSLSTSLSAILHTRYVRNPSSINML</sequence>
<evidence type="ECO:0000313" key="2">
    <source>
        <dbReference type="Proteomes" id="UP000822688"/>
    </source>
</evidence>